<proteinExistence type="predicted"/>
<dbReference type="Pfam" id="PF25053">
    <property type="entry name" value="DUF7791"/>
    <property type="match status" value="1"/>
</dbReference>
<dbReference type="Proteomes" id="UP000286045">
    <property type="component" value="Unassembled WGS sequence"/>
</dbReference>
<dbReference type="EMBL" id="RYZI01000099">
    <property type="protein sequence ID" value="RWA10858.1"/>
    <property type="molecule type" value="Genomic_DNA"/>
</dbReference>
<name>A0A439D8X5_9PEZI</name>
<feature type="domain" description="DUF7791" evidence="1">
    <location>
        <begin position="62"/>
        <end position="177"/>
    </location>
</feature>
<comment type="caution">
    <text evidence="2">The sequence shown here is derived from an EMBL/GenBank/DDBJ whole genome shotgun (WGS) entry which is preliminary data.</text>
</comment>
<reference evidence="2 3" key="1">
    <citation type="submission" date="2018-12" db="EMBL/GenBank/DDBJ databases">
        <title>Draft genome sequence of Xylaria grammica IHI A82.</title>
        <authorList>
            <person name="Buettner E."/>
            <person name="Kellner H."/>
        </authorList>
    </citation>
    <scope>NUCLEOTIDE SEQUENCE [LARGE SCALE GENOMIC DNA]</scope>
    <source>
        <strain evidence="2 3">IHI A82</strain>
    </source>
</reference>
<dbReference type="InterPro" id="IPR056693">
    <property type="entry name" value="DUF7791"/>
</dbReference>
<protein>
    <recommendedName>
        <fullName evidence="1">DUF7791 domain-containing protein</fullName>
    </recommendedName>
</protein>
<evidence type="ECO:0000313" key="2">
    <source>
        <dbReference type="EMBL" id="RWA10858.1"/>
    </source>
</evidence>
<accession>A0A439D8X5</accession>
<dbReference type="AlphaFoldDB" id="A0A439D8X5"/>
<evidence type="ECO:0000259" key="1">
    <source>
        <dbReference type="Pfam" id="PF25053"/>
    </source>
</evidence>
<keyword evidence="3" id="KW-1185">Reference proteome</keyword>
<sequence length="222" mass="25425">MGNSWSLTQLRDALDEIPNDFRLLFDQMLRRVNRLEGMMLARTFILLQTDFSMGPALDLEFTVYAHAVLDDIADNPDLEAQLLDGSPGPYLNDADCNSKCIQMCRRLIGRCQGLLDIIETGNRFLDCHRVDFYQQTVSDFSEEPETASYIQELLGDFNPKQALAHIILARMNFIQPQKPVECRLGPYMLQIISLSTDVLPLFHEVESLKHMAERIFSHEVKT</sequence>
<organism evidence="2 3">
    <name type="scientific">Xylaria grammica</name>
    <dbReference type="NCBI Taxonomy" id="363999"/>
    <lineage>
        <taxon>Eukaryota</taxon>
        <taxon>Fungi</taxon>
        <taxon>Dikarya</taxon>
        <taxon>Ascomycota</taxon>
        <taxon>Pezizomycotina</taxon>
        <taxon>Sordariomycetes</taxon>
        <taxon>Xylariomycetidae</taxon>
        <taxon>Xylariales</taxon>
        <taxon>Xylariaceae</taxon>
        <taxon>Xylaria</taxon>
    </lineage>
</organism>
<dbReference type="STRING" id="363999.A0A439D8X5"/>
<gene>
    <name evidence="2" type="ORF">EKO27_g4258</name>
</gene>
<evidence type="ECO:0000313" key="3">
    <source>
        <dbReference type="Proteomes" id="UP000286045"/>
    </source>
</evidence>